<dbReference type="GO" id="GO:0006310">
    <property type="term" value="P:DNA recombination"/>
    <property type="evidence" value="ECO:0007669"/>
    <property type="project" value="InterPro"/>
</dbReference>
<comment type="caution">
    <text evidence="4">The sequence shown here is derived from an EMBL/GenBank/DDBJ whole genome shotgun (WGS) entry which is preliminary data.</text>
</comment>
<dbReference type="Gene3D" id="3.30.1490.70">
    <property type="match status" value="1"/>
</dbReference>
<dbReference type="Gene3D" id="3.30.470.30">
    <property type="entry name" value="DNA ligase/mRNA capping enzyme"/>
    <property type="match status" value="1"/>
</dbReference>
<accession>A0A917LSK4</accession>
<organism evidence="4 5">
    <name type="scientific">Paenibacillus radicis</name>
    <name type="common">ex Gao et al. 2016</name>
    <dbReference type="NCBI Taxonomy" id="1737354"/>
    <lineage>
        <taxon>Bacteria</taxon>
        <taxon>Bacillati</taxon>
        <taxon>Bacillota</taxon>
        <taxon>Bacilli</taxon>
        <taxon>Bacillales</taxon>
        <taxon>Paenibacillaceae</taxon>
        <taxon>Paenibacillus</taxon>
    </lineage>
</organism>
<protein>
    <submittedName>
        <fullName evidence="4">ATP-dependent DNA ligase</fullName>
    </submittedName>
</protein>
<dbReference type="PROSITE" id="PS50160">
    <property type="entry name" value="DNA_LIGASE_A3"/>
    <property type="match status" value="1"/>
</dbReference>
<dbReference type="InterPro" id="IPR050191">
    <property type="entry name" value="ATP-dep_DNA_ligase"/>
</dbReference>
<evidence type="ECO:0000259" key="3">
    <source>
        <dbReference type="PROSITE" id="PS50160"/>
    </source>
</evidence>
<gene>
    <name evidence="4" type="ORF">GCM10010918_05150</name>
</gene>
<dbReference type="Pfam" id="PF01068">
    <property type="entry name" value="DNA_ligase_A_M"/>
    <property type="match status" value="1"/>
</dbReference>
<dbReference type="Proteomes" id="UP000600247">
    <property type="component" value="Unassembled WGS sequence"/>
</dbReference>
<dbReference type="RefSeq" id="WP_188887361.1">
    <property type="nucleotide sequence ID" value="NZ_BMHY01000001.1"/>
</dbReference>
<evidence type="ECO:0000256" key="1">
    <source>
        <dbReference type="ARBA" id="ARBA00007572"/>
    </source>
</evidence>
<feature type="domain" description="ATP-dependent DNA ligase family profile" evidence="3">
    <location>
        <begin position="103"/>
        <end position="192"/>
    </location>
</feature>
<evidence type="ECO:0000256" key="2">
    <source>
        <dbReference type="ARBA" id="ARBA00022598"/>
    </source>
</evidence>
<proteinExistence type="inferred from homology"/>
<dbReference type="PANTHER" id="PTHR45674:SF4">
    <property type="entry name" value="DNA LIGASE 1"/>
    <property type="match status" value="1"/>
</dbReference>
<dbReference type="InterPro" id="IPR012310">
    <property type="entry name" value="DNA_ligase_ATP-dep_cent"/>
</dbReference>
<dbReference type="GO" id="GO:0006281">
    <property type="term" value="P:DNA repair"/>
    <property type="evidence" value="ECO:0007669"/>
    <property type="project" value="InterPro"/>
</dbReference>
<dbReference type="GO" id="GO:0005524">
    <property type="term" value="F:ATP binding"/>
    <property type="evidence" value="ECO:0007669"/>
    <property type="project" value="InterPro"/>
</dbReference>
<comment type="similarity">
    <text evidence="1">Belongs to the ATP-dependent DNA ligase family.</text>
</comment>
<dbReference type="CDD" id="cd07906">
    <property type="entry name" value="Adenylation_DNA_ligase_LigD_LigC"/>
    <property type="match status" value="1"/>
</dbReference>
<keyword evidence="2 4" id="KW-0436">Ligase</keyword>
<name>A0A917LSK4_9BACL</name>
<evidence type="ECO:0000313" key="4">
    <source>
        <dbReference type="EMBL" id="GGG55255.1"/>
    </source>
</evidence>
<dbReference type="PANTHER" id="PTHR45674">
    <property type="entry name" value="DNA LIGASE 1/3 FAMILY MEMBER"/>
    <property type="match status" value="1"/>
</dbReference>
<keyword evidence="5" id="KW-1185">Reference proteome</keyword>
<evidence type="ECO:0000313" key="5">
    <source>
        <dbReference type="Proteomes" id="UP000600247"/>
    </source>
</evidence>
<dbReference type="GO" id="GO:0003910">
    <property type="term" value="F:DNA ligase (ATP) activity"/>
    <property type="evidence" value="ECO:0007669"/>
    <property type="project" value="InterPro"/>
</dbReference>
<dbReference type="AlphaFoldDB" id="A0A917LSK4"/>
<reference evidence="4 5" key="1">
    <citation type="journal article" date="2014" name="Int. J. Syst. Evol. Microbiol.">
        <title>Complete genome sequence of Corynebacterium casei LMG S-19264T (=DSM 44701T), isolated from a smear-ripened cheese.</title>
        <authorList>
            <consortium name="US DOE Joint Genome Institute (JGI-PGF)"/>
            <person name="Walter F."/>
            <person name="Albersmeier A."/>
            <person name="Kalinowski J."/>
            <person name="Ruckert C."/>
        </authorList>
    </citation>
    <scope>NUCLEOTIDE SEQUENCE [LARGE SCALE GENOMIC DNA]</scope>
    <source>
        <strain evidence="4 5">CGMCC 1.15286</strain>
    </source>
</reference>
<dbReference type="EMBL" id="BMHY01000001">
    <property type="protein sequence ID" value="GGG55255.1"/>
    <property type="molecule type" value="Genomic_DNA"/>
</dbReference>
<dbReference type="SUPFAM" id="SSF56091">
    <property type="entry name" value="DNA ligase/mRNA capping enzyme, catalytic domain"/>
    <property type="match status" value="1"/>
</dbReference>
<sequence length="302" mass="34698">MFMEPMLMTQRDDAFDDPDYLFEPLIDGQRLQLSFIGSRARLFTRHGNEVTKQYPELLNVPLKLPADVVLDGEVAYLDPASSEFQFDRLIDRYQLKKQPRIRDAVKETPLRFFVFDILYYEGTDMRSRPLRERKRLLEEVLLPNSRYGCLPYIEGEGRRMYEVARQLKLEGIACKRADSLYSPGKSEDWHKVLNYKTEQAAVLGWRKHRPGLLVGFATGQRAVVEAGWDEPLRRKLETSDVQLGEDHDFVYVKPGSTASLKFISRRRDGRLVGGEVIELNLTASHTGSRKKRSISALNGASV</sequence>